<dbReference type="SUPFAM" id="SSF82866">
    <property type="entry name" value="Multidrug efflux transporter AcrB transmembrane domain"/>
    <property type="match status" value="1"/>
</dbReference>
<evidence type="ECO:0000256" key="3">
    <source>
        <dbReference type="SAM" id="Phobius"/>
    </source>
</evidence>
<dbReference type="Gene3D" id="1.20.1640.10">
    <property type="entry name" value="Multidrug efflux transporter AcrB transmembrane domain"/>
    <property type="match status" value="1"/>
</dbReference>
<dbReference type="InterPro" id="IPR027463">
    <property type="entry name" value="AcrB_DN_DC_subdom"/>
</dbReference>
<evidence type="ECO:0000256" key="1">
    <source>
        <dbReference type="ARBA" id="ARBA00022692"/>
    </source>
</evidence>
<gene>
    <name evidence="4" type="primary">mdtC_6</name>
    <name evidence="4" type="ORF">NCTC11126_05813</name>
</gene>
<sequence length="219" mass="24030">MEKLQQLPQLSDVSSDWQDKGLVAYVNVDRDSASRLGISMADVDNALYNAFGQRLISTIYTQANQYRVVLEHNTENTPGLAALDTIRLTSSDGGVVPLSSIAKIEQRFAPLSINHLDQFPVTTISFNVPDNYSLGDAVQAIMDTEKTLNLPVDITTQFQGSTLAFQSALGSTVWLIVAAVVAMYIVLGILYESFIHPITHSLDATHRRGWRTAGVADCW</sequence>
<keyword evidence="2 3" id="KW-1133">Transmembrane helix</keyword>
<proteinExistence type="predicted"/>
<name>A0A2X1KYR6_ECOLX</name>
<keyword evidence="3" id="KW-0472">Membrane</keyword>
<dbReference type="SUPFAM" id="SSF82714">
    <property type="entry name" value="Multidrug efflux transporter AcrB TolC docking domain, DN and DC subdomains"/>
    <property type="match status" value="1"/>
</dbReference>
<dbReference type="GO" id="GO:0042910">
    <property type="term" value="F:xenobiotic transmembrane transporter activity"/>
    <property type="evidence" value="ECO:0007669"/>
    <property type="project" value="TreeGrafter"/>
</dbReference>
<dbReference type="PANTHER" id="PTHR32063:SF21">
    <property type="entry name" value="MULTIDRUG RESISTANCE PROTEIN MDTB"/>
    <property type="match status" value="1"/>
</dbReference>
<dbReference type="EMBL" id="UARS01000019">
    <property type="protein sequence ID" value="SPW57962.1"/>
    <property type="molecule type" value="Genomic_DNA"/>
</dbReference>
<feature type="transmembrane region" description="Helical" evidence="3">
    <location>
        <begin position="173"/>
        <end position="191"/>
    </location>
</feature>
<reference evidence="4 5" key="1">
    <citation type="submission" date="2018-06" db="EMBL/GenBank/DDBJ databases">
        <authorList>
            <consortium name="Pathogen Informatics"/>
            <person name="Doyle S."/>
        </authorList>
    </citation>
    <scope>NUCLEOTIDE SEQUENCE [LARGE SCALE GENOMIC DNA]</scope>
    <source>
        <strain evidence="4 5">NCTC11126</strain>
    </source>
</reference>
<dbReference type="Gene3D" id="3.30.70.1440">
    <property type="entry name" value="Multidrug efflux transporter AcrB pore domain"/>
    <property type="match status" value="1"/>
</dbReference>
<dbReference type="AlphaFoldDB" id="A0A2X1KYR6"/>
<dbReference type="Gene3D" id="3.30.2090.10">
    <property type="entry name" value="Multidrug efflux transporter AcrB TolC docking domain, DN and DC subdomains"/>
    <property type="match status" value="1"/>
</dbReference>
<organism evidence="4 5">
    <name type="scientific">Escherichia coli</name>
    <dbReference type="NCBI Taxonomy" id="562"/>
    <lineage>
        <taxon>Bacteria</taxon>
        <taxon>Pseudomonadati</taxon>
        <taxon>Pseudomonadota</taxon>
        <taxon>Gammaproteobacteria</taxon>
        <taxon>Enterobacterales</taxon>
        <taxon>Enterobacteriaceae</taxon>
        <taxon>Escherichia</taxon>
    </lineage>
</organism>
<dbReference type="InterPro" id="IPR001036">
    <property type="entry name" value="Acrflvin-R"/>
</dbReference>
<evidence type="ECO:0000313" key="4">
    <source>
        <dbReference type="EMBL" id="SPW57962.1"/>
    </source>
</evidence>
<dbReference type="PANTHER" id="PTHR32063">
    <property type="match status" value="1"/>
</dbReference>
<dbReference type="FunFam" id="3.30.2090.10:FF:000006">
    <property type="entry name" value="Multidrug resistance protein MdtB"/>
    <property type="match status" value="1"/>
</dbReference>
<evidence type="ECO:0000256" key="2">
    <source>
        <dbReference type="ARBA" id="ARBA00022989"/>
    </source>
</evidence>
<dbReference type="Proteomes" id="UP000250561">
    <property type="component" value="Unassembled WGS sequence"/>
</dbReference>
<accession>A0A2X1KYR6</accession>
<keyword evidence="1 3" id="KW-0812">Transmembrane</keyword>
<evidence type="ECO:0000313" key="5">
    <source>
        <dbReference type="Proteomes" id="UP000250561"/>
    </source>
</evidence>
<dbReference type="GO" id="GO:0005886">
    <property type="term" value="C:plasma membrane"/>
    <property type="evidence" value="ECO:0007669"/>
    <property type="project" value="TreeGrafter"/>
</dbReference>
<protein>
    <submittedName>
        <fullName evidence="4">Multidrug transporter MdtB</fullName>
    </submittedName>
</protein>
<dbReference type="Pfam" id="PF00873">
    <property type="entry name" value="ACR_tran"/>
    <property type="match status" value="1"/>
</dbReference>